<feature type="disulfide bond" evidence="8">
    <location>
        <begin position="157"/>
        <end position="185"/>
    </location>
</feature>
<organism evidence="14 15">
    <name type="scientific">Nematostella vectensis</name>
    <name type="common">Starlet sea anemone</name>
    <dbReference type="NCBI Taxonomy" id="45351"/>
    <lineage>
        <taxon>Eukaryota</taxon>
        <taxon>Metazoa</taxon>
        <taxon>Cnidaria</taxon>
        <taxon>Anthozoa</taxon>
        <taxon>Hexacorallia</taxon>
        <taxon>Actiniaria</taxon>
        <taxon>Edwardsiidae</taxon>
        <taxon>Nematostella</taxon>
    </lineage>
</organism>
<dbReference type="SMART" id="SM00006">
    <property type="entry name" value="A4_EXTRA"/>
    <property type="match status" value="1"/>
</dbReference>
<dbReference type="GO" id="GO:0046914">
    <property type="term" value="F:transition metal ion binding"/>
    <property type="evidence" value="ECO:0007669"/>
    <property type="project" value="InterPro"/>
</dbReference>
<dbReference type="InterPro" id="IPR011178">
    <property type="entry name" value="Amyloid_glyco_Cu-bd"/>
</dbReference>
<dbReference type="GO" id="GO:0008201">
    <property type="term" value="F:heparin binding"/>
    <property type="evidence" value="ECO:0007669"/>
    <property type="project" value="UniProtKB-UniRule"/>
</dbReference>
<dbReference type="InterPro" id="IPR036176">
    <property type="entry name" value="E2_sf"/>
</dbReference>
<dbReference type="KEGG" id="nve:5517332"/>
<dbReference type="SUPFAM" id="SSF56491">
    <property type="entry name" value="A heparin-binding domain"/>
    <property type="match status" value="1"/>
</dbReference>
<comment type="subcellular location">
    <subcellularLocation>
        <location evidence="1">Membrane</location>
        <topology evidence="1">Single-pass type I membrane protein</topology>
    </subcellularLocation>
</comment>
<dbReference type="Proteomes" id="UP000001593">
    <property type="component" value="Unassembled WGS sequence"/>
</dbReference>
<dbReference type="InterPro" id="IPR008154">
    <property type="entry name" value="Amyloid_glyco_extra"/>
</dbReference>
<evidence type="ECO:0000256" key="7">
    <source>
        <dbReference type="ARBA" id="ARBA00023180"/>
    </source>
</evidence>
<dbReference type="Pfam" id="PF12925">
    <property type="entry name" value="APP_E2"/>
    <property type="match status" value="1"/>
</dbReference>
<feature type="domain" description="E2" evidence="13">
    <location>
        <begin position="231"/>
        <end position="429"/>
    </location>
</feature>
<dbReference type="PROSITE" id="PS00319">
    <property type="entry name" value="APP_CUBD"/>
    <property type="match status" value="1"/>
</dbReference>
<dbReference type="SUPFAM" id="SSF109843">
    <property type="entry name" value="CAPPD, an extracellular domain of amyloid beta A4 protein"/>
    <property type="match status" value="1"/>
</dbReference>
<keyword evidence="4 10" id="KW-1133">Transmembrane helix</keyword>
<dbReference type="EMBL" id="DS469537">
    <property type="protein sequence ID" value="EDO45291.1"/>
    <property type="molecule type" value="Genomic_DNA"/>
</dbReference>
<dbReference type="OrthoDB" id="6147836at2759"/>
<dbReference type="STRING" id="45351.A7RTM2"/>
<dbReference type="FunCoup" id="A7RTM2">
    <property type="interactions" value="117"/>
</dbReference>
<reference evidence="14 15" key="1">
    <citation type="journal article" date="2007" name="Science">
        <title>Sea anemone genome reveals ancestral eumetazoan gene repertoire and genomic organization.</title>
        <authorList>
            <person name="Putnam N.H."/>
            <person name="Srivastava M."/>
            <person name="Hellsten U."/>
            <person name="Dirks B."/>
            <person name="Chapman J."/>
            <person name="Salamov A."/>
            <person name="Terry A."/>
            <person name="Shapiro H."/>
            <person name="Lindquist E."/>
            <person name="Kapitonov V.V."/>
            <person name="Jurka J."/>
            <person name="Genikhovich G."/>
            <person name="Grigoriev I.V."/>
            <person name="Lucas S.M."/>
            <person name="Steele R.E."/>
            <person name="Finnerty J.R."/>
            <person name="Technau U."/>
            <person name="Martindale M.Q."/>
            <person name="Rokhsar D.S."/>
        </authorList>
    </citation>
    <scope>NUCLEOTIDE SEQUENCE [LARGE SCALE GENOMIC DNA]</scope>
    <source>
        <strain evidence="15">CH2 X CH6</strain>
    </source>
</reference>
<feature type="region of interest" description="GFLD subdomain" evidence="8">
    <location>
        <begin position="28"/>
        <end position="122"/>
    </location>
</feature>
<dbReference type="InterPro" id="IPR019745">
    <property type="entry name" value="Amyloid_glyco_intracell_CS"/>
</dbReference>
<dbReference type="PANTHER" id="PTHR23103:SF15">
    <property type="entry name" value="AMYLOID-BETA-LIKE PROTEIN"/>
    <property type="match status" value="1"/>
</dbReference>
<dbReference type="eggNOG" id="KOG3540">
    <property type="taxonomic scope" value="Eukaryota"/>
</dbReference>
<feature type="region of interest" description="CuBD subdomain" evidence="8">
    <location>
        <begin position="130"/>
        <end position="188"/>
    </location>
</feature>
<evidence type="ECO:0000256" key="6">
    <source>
        <dbReference type="ARBA" id="ARBA00023157"/>
    </source>
</evidence>
<keyword evidence="5 10" id="KW-0472">Membrane</keyword>
<dbReference type="InterPro" id="IPR036454">
    <property type="entry name" value="Amyloid_glyco_heparin-bd_sf"/>
</dbReference>
<evidence type="ECO:0000256" key="5">
    <source>
        <dbReference type="ARBA" id="ARBA00023136"/>
    </source>
</evidence>
<name>A7RTM2_NEMVE</name>
<dbReference type="PROSITE" id="PS00320">
    <property type="entry name" value="APP_INTRA"/>
    <property type="match status" value="1"/>
</dbReference>
<evidence type="ECO:0000313" key="15">
    <source>
        <dbReference type="Proteomes" id="UP000001593"/>
    </source>
</evidence>
<feature type="transmembrane region" description="Helical" evidence="10">
    <location>
        <begin position="508"/>
        <end position="531"/>
    </location>
</feature>
<dbReference type="PRINTS" id="PR00203">
    <property type="entry name" value="AMYLOIDA4"/>
</dbReference>
<feature type="compositionally biased region" description="Basic residues" evidence="9">
    <location>
        <begin position="473"/>
        <end position="485"/>
    </location>
</feature>
<dbReference type="Gene3D" id="3.30.1490.140">
    <property type="entry name" value="Amyloidogenic glycoprotein, copper-binding domain"/>
    <property type="match status" value="1"/>
</dbReference>
<proteinExistence type="inferred from homology"/>
<dbReference type="Gene3D" id="3.90.570.10">
    <property type="entry name" value="Amyloidogenic glycoprotein, heparin-binding domain"/>
    <property type="match status" value="1"/>
</dbReference>
<evidence type="ECO:0000256" key="8">
    <source>
        <dbReference type="PROSITE-ProRule" id="PRU01217"/>
    </source>
</evidence>
<feature type="compositionally biased region" description="Basic and acidic residues" evidence="9">
    <location>
        <begin position="455"/>
        <end position="472"/>
    </location>
</feature>
<dbReference type="InterPro" id="IPR015849">
    <property type="entry name" value="Amyloid_glyco_heparin-bd"/>
</dbReference>
<dbReference type="GO" id="GO:0016020">
    <property type="term" value="C:membrane"/>
    <property type="evidence" value="ECO:0007669"/>
    <property type="project" value="UniProtKB-SubCell"/>
</dbReference>
<comment type="similarity">
    <text evidence="8">Belongs to the APP family.</text>
</comment>
<dbReference type="OMA" id="MPETGRC"/>
<dbReference type="Pfam" id="PF02177">
    <property type="entry name" value="APP_N"/>
    <property type="match status" value="1"/>
</dbReference>
<evidence type="ECO:0000256" key="1">
    <source>
        <dbReference type="ARBA" id="ARBA00004479"/>
    </source>
</evidence>
<evidence type="ECO:0000313" key="14">
    <source>
        <dbReference type="EMBL" id="EDO45291.1"/>
    </source>
</evidence>
<keyword evidence="6 8" id="KW-1015">Disulfide bond</keyword>
<keyword evidence="3 11" id="KW-0732">Signal</keyword>
<dbReference type="CDD" id="cd21699">
    <property type="entry name" value="JMTM_APP_like"/>
    <property type="match status" value="1"/>
</dbReference>
<evidence type="ECO:0000256" key="3">
    <source>
        <dbReference type="ARBA" id="ARBA00022729"/>
    </source>
</evidence>
<keyword evidence="2 10" id="KW-0812">Transmembrane</keyword>
<evidence type="ECO:0000256" key="2">
    <source>
        <dbReference type="ARBA" id="ARBA00022692"/>
    </source>
</evidence>
<dbReference type="PANTHER" id="PTHR23103">
    <property type="entry name" value="ALZHEIMER'S DISEASE BETA-AMYLOID RELATED"/>
    <property type="match status" value="1"/>
</dbReference>
<feature type="disulfide bond" evidence="8">
    <location>
        <begin position="132"/>
        <end position="186"/>
    </location>
</feature>
<sequence>MNWIVTLTILSSVCFFKVLCEDSAESLPKHEPLVAMWCGKVNQHMDINTGEWATDENGHSMCSTSTKQVLKYCQHVYPKLNVSNVVEANMNVTIKTWCDPKNVNCNATKTVLPYRCLVGKFEADALLVPPGCRFQHLHPGSECKSHDFWKIKAEEKCKDQDANLRYYGVLLPCNTGLFTGVEFVCCPVKKPDNKLPFEKVVPAIEVEVATPIPTTAPPASIIDKLEAEVKEYDKKIIPALFGCNLTKYREERKKLNEQHRVNMKQVIKQWEDAEKRYNILHKDEPKQAEQMMAGVMARFKETISTLEQQAKLERQRLHEEHHQCLQIHINEKRHKTIKTFLRELRREIKNPDKILAAMRMFTNICNEDRVHNLRYFKIASKHNPEMTEEMRANLKEHLDKINQRMNDTMTLLYNMPKIMRKFAFELPNWAPKIPLPTEPPTEKMTEAPTTPSAVHGEEDKNKPHRKHEERERHHGRHGNSKKHRKHDEEDEPENERDFFGEPRSPATFAAVIGLSCGALVIMIVIIVAMAMRRSRGSSATKTVLVDPDADGNSEKQRLTDLQENGYENPTYKFYDY</sequence>
<dbReference type="InterPro" id="IPR019543">
    <property type="entry name" value="APP_amyloid_C"/>
</dbReference>
<dbReference type="Gene3D" id="1.20.120.770">
    <property type="entry name" value="Amyloid precursor protein, E2 domain"/>
    <property type="match status" value="1"/>
</dbReference>
<protein>
    <submittedName>
        <fullName evidence="14">Uncharacterized protein</fullName>
    </submittedName>
</protein>
<evidence type="ECO:0000259" key="13">
    <source>
        <dbReference type="PROSITE" id="PS51870"/>
    </source>
</evidence>
<dbReference type="AlphaFoldDB" id="A7RTM2"/>
<evidence type="ECO:0000256" key="10">
    <source>
        <dbReference type="SAM" id="Phobius"/>
    </source>
</evidence>
<feature type="disulfide bond" evidence="8">
    <location>
        <begin position="98"/>
        <end position="105"/>
    </location>
</feature>
<keyword evidence="15" id="KW-1185">Reference proteome</keyword>
<dbReference type="SUPFAM" id="SSF89811">
    <property type="entry name" value="Amyloid beta a4 protein copper binding domain (domain 2)"/>
    <property type="match status" value="1"/>
</dbReference>
<evidence type="ECO:0000256" key="9">
    <source>
        <dbReference type="SAM" id="MobiDB-lite"/>
    </source>
</evidence>
<feature type="disulfide bond" evidence="8">
    <location>
        <begin position="143"/>
        <end position="173"/>
    </location>
</feature>
<dbReference type="InterPro" id="IPR008155">
    <property type="entry name" value="Amyloid_glyco"/>
</dbReference>
<evidence type="ECO:0000259" key="12">
    <source>
        <dbReference type="PROSITE" id="PS51869"/>
    </source>
</evidence>
<feature type="chain" id="PRO_5002714509" evidence="11">
    <location>
        <begin position="21"/>
        <end position="576"/>
    </location>
</feature>
<evidence type="ECO:0000256" key="4">
    <source>
        <dbReference type="ARBA" id="ARBA00022989"/>
    </source>
</evidence>
<dbReference type="PROSITE" id="PS51869">
    <property type="entry name" value="APP_E1"/>
    <property type="match status" value="1"/>
</dbReference>
<feature type="region of interest" description="Disordered" evidence="9">
    <location>
        <begin position="434"/>
        <end position="501"/>
    </location>
</feature>
<feature type="signal peptide" evidence="11">
    <location>
        <begin position="1"/>
        <end position="20"/>
    </location>
</feature>
<evidence type="ECO:0000256" key="11">
    <source>
        <dbReference type="SAM" id="SignalP"/>
    </source>
</evidence>
<dbReference type="Pfam" id="PF12924">
    <property type="entry name" value="APP_Cu_bd"/>
    <property type="match status" value="1"/>
</dbReference>
<dbReference type="PROSITE" id="PS51870">
    <property type="entry name" value="APP_E2"/>
    <property type="match status" value="1"/>
</dbReference>
<feature type="domain" description="E1" evidence="12">
    <location>
        <begin position="28"/>
        <end position="188"/>
    </location>
</feature>
<dbReference type="InParanoid" id="A7RTM2"/>
<accession>A7RTM2</accession>
<dbReference type="InterPro" id="IPR019744">
    <property type="entry name" value="APP_CUBD_CS"/>
</dbReference>
<dbReference type="Pfam" id="PF10515">
    <property type="entry name" value="APP_amyloid"/>
    <property type="match status" value="1"/>
</dbReference>
<dbReference type="HOGENOM" id="CLU_014607_2_1_1"/>
<gene>
    <name evidence="14" type="ORF">NEMVEDRAFT_v1g181774</name>
</gene>
<dbReference type="PhylomeDB" id="A7RTM2"/>
<comment type="caution">
    <text evidence="8">Lacks conserved residue(s) required for the propagation of feature annotation.</text>
</comment>
<dbReference type="InterPro" id="IPR036669">
    <property type="entry name" value="Amyloid_Cu-bd_sf"/>
</dbReference>
<keyword evidence="7" id="KW-0325">Glycoprotein</keyword>
<dbReference type="InterPro" id="IPR024329">
    <property type="entry name" value="Amyloid_glyco_E2_domain"/>
</dbReference>